<keyword evidence="4 9" id="KW-0521">NADP</keyword>
<feature type="binding site" evidence="9">
    <location>
        <position position="180"/>
    </location>
    <ligand>
        <name>1-deoxy-D-xylulose 5-phosphate</name>
        <dbReference type="ChEBI" id="CHEBI:57792"/>
    </ligand>
</feature>
<feature type="domain" description="1-deoxy-D-xylulose 5-phosphate reductoisomerase C-terminal" evidence="11">
    <location>
        <begin position="150"/>
        <end position="233"/>
    </location>
</feature>
<dbReference type="GO" id="GO:0016853">
    <property type="term" value="F:isomerase activity"/>
    <property type="evidence" value="ECO:0007669"/>
    <property type="project" value="UniProtKB-KW"/>
</dbReference>
<evidence type="ECO:0000256" key="8">
    <source>
        <dbReference type="ARBA" id="ARBA00048543"/>
    </source>
</evidence>
<sequence length="388" mass="41614">MVALGGDGVKMTVLGATGSIGCSTADVMLQHPDKFSAFALVGHQNDEKMLQLAESLRPEWVVMTDAAAAERLKGRLHAGVRLEAGMDAATELAAAPETDMVMAAMVGSAGLPATLAAVQAGKRVGLANKECLVTAGRIFMDAARVSGAEVVPVDSEHAAVHQCMQGHDHGSISQVILTASGGPFRDRDPATLHSVTPEEAIAHPNWDMGAKISVDSATMMNKALELIEARWLFNLPPEKLSAIIHPESIIHAMVEYRDGSVLAQLAMPDMRMPIAYAMQAEPRLSSGIPWLDLAKSGSLHFQAVDCERFPAMRLVNEVMQGENSLSIALNAANEVANAAFRERRIGFTDIVTTVEKVLDRVENIPVGLLSDVWLHDEYARRVANEVIS</sequence>
<evidence type="ECO:0000256" key="3">
    <source>
        <dbReference type="ARBA" id="ARBA00022723"/>
    </source>
</evidence>
<dbReference type="SUPFAM" id="SSF51735">
    <property type="entry name" value="NAD(P)-binding Rossmann-fold domains"/>
    <property type="match status" value="1"/>
</dbReference>
<evidence type="ECO:0000259" key="11">
    <source>
        <dbReference type="Pfam" id="PF08436"/>
    </source>
</evidence>
<feature type="binding site" evidence="9">
    <location>
        <position position="222"/>
    </location>
    <ligand>
        <name>1-deoxy-D-xylulose 5-phosphate</name>
        <dbReference type="ChEBI" id="CHEBI:57792"/>
    </ligand>
</feature>
<feature type="binding site" evidence="9">
    <location>
        <position position="225"/>
    </location>
    <ligand>
        <name>Mn(2+)</name>
        <dbReference type="ChEBI" id="CHEBI:29035"/>
    </ligand>
</feature>
<evidence type="ECO:0000259" key="12">
    <source>
        <dbReference type="Pfam" id="PF13288"/>
    </source>
</evidence>
<evidence type="ECO:0000256" key="9">
    <source>
        <dbReference type="HAMAP-Rule" id="MF_00183"/>
    </source>
</evidence>
<comment type="similarity">
    <text evidence="2 9">Belongs to the DXR family.</text>
</comment>
<dbReference type="Pfam" id="PF13288">
    <property type="entry name" value="DXPR_C"/>
    <property type="match status" value="1"/>
</dbReference>
<keyword evidence="5 9" id="KW-0560">Oxidoreductase</keyword>
<keyword evidence="3 9" id="KW-0479">Metal-binding</keyword>
<dbReference type="Gene3D" id="3.40.50.720">
    <property type="entry name" value="NAD(P)-binding Rossmann-like Domain"/>
    <property type="match status" value="1"/>
</dbReference>
<dbReference type="PIRSF" id="PIRSF006205">
    <property type="entry name" value="Dxp_reductismrs"/>
    <property type="match status" value="1"/>
</dbReference>
<evidence type="ECO:0000256" key="2">
    <source>
        <dbReference type="ARBA" id="ARBA00006825"/>
    </source>
</evidence>
<dbReference type="GO" id="GO:0030145">
    <property type="term" value="F:manganese ion binding"/>
    <property type="evidence" value="ECO:0007669"/>
    <property type="project" value="TreeGrafter"/>
</dbReference>
<dbReference type="SUPFAM" id="SSF55347">
    <property type="entry name" value="Glyceraldehyde-3-phosphate dehydrogenase-like, C-terminal domain"/>
    <property type="match status" value="1"/>
</dbReference>
<feature type="binding site" evidence="9">
    <location>
        <position position="221"/>
    </location>
    <ligand>
        <name>1-deoxy-D-xylulose 5-phosphate</name>
        <dbReference type="ChEBI" id="CHEBI:57792"/>
    </ligand>
</feature>
<feature type="binding site" evidence="9">
    <location>
        <position position="203"/>
    </location>
    <ligand>
        <name>1-deoxy-D-xylulose 5-phosphate</name>
        <dbReference type="ChEBI" id="CHEBI:57792"/>
    </ligand>
</feature>
<evidence type="ECO:0000256" key="5">
    <source>
        <dbReference type="ARBA" id="ARBA00023002"/>
    </source>
</evidence>
<comment type="cofactor">
    <cofactor evidence="9">
        <name>Mg(2+)</name>
        <dbReference type="ChEBI" id="CHEBI:18420"/>
    </cofactor>
    <cofactor evidence="9">
        <name>Mn(2+)</name>
        <dbReference type="ChEBI" id="CHEBI:29035"/>
    </cofactor>
</comment>
<dbReference type="FunFam" id="3.40.50.720:FF:000045">
    <property type="entry name" value="1-deoxy-D-xylulose 5-phosphate reductoisomerase"/>
    <property type="match status" value="1"/>
</dbReference>
<dbReference type="PANTHER" id="PTHR30525">
    <property type="entry name" value="1-DEOXY-D-XYLULOSE 5-PHOSPHATE REDUCTOISOMERASE"/>
    <property type="match status" value="1"/>
</dbReference>
<dbReference type="InterPro" id="IPR036291">
    <property type="entry name" value="NAD(P)-bd_dom_sf"/>
</dbReference>
<comment type="function">
    <text evidence="9">Catalyzes the NADPH-dependent rearrangement and reduction of 1-deoxy-D-xylulose-5-phosphate (DXP) to 2-C-methyl-D-erythritol 4-phosphate (MEP).</text>
</comment>
<dbReference type="NCBIfam" id="TIGR00243">
    <property type="entry name" value="Dxr"/>
    <property type="match status" value="1"/>
</dbReference>
<feature type="binding site" evidence="9">
    <location>
        <position position="19"/>
    </location>
    <ligand>
        <name>NADPH</name>
        <dbReference type="ChEBI" id="CHEBI:57783"/>
    </ligand>
</feature>
<feature type="domain" description="DXP reductoisomerase C-terminal" evidence="12">
    <location>
        <begin position="265"/>
        <end position="381"/>
    </location>
</feature>
<dbReference type="InterPro" id="IPR003821">
    <property type="entry name" value="DXP_reductoisomerase"/>
</dbReference>
<dbReference type="Gene3D" id="1.10.1740.10">
    <property type="match status" value="1"/>
</dbReference>
<dbReference type="AlphaFoldDB" id="A0A2K8KWM1"/>
<organism evidence="13 14">
    <name type="scientific">Mariprofundus aestuarium</name>
    <dbReference type="NCBI Taxonomy" id="1921086"/>
    <lineage>
        <taxon>Bacteria</taxon>
        <taxon>Pseudomonadati</taxon>
        <taxon>Pseudomonadota</taxon>
        <taxon>Candidatius Mariprofundia</taxon>
        <taxon>Mariprofundales</taxon>
        <taxon>Mariprofundaceae</taxon>
        <taxon>Mariprofundus</taxon>
    </lineage>
</organism>
<dbReference type="KEGG" id="maes:Ga0123461_0848"/>
<evidence type="ECO:0000259" key="10">
    <source>
        <dbReference type="Pfam" id="PF02670"/>
    </source>
</evidence>
<comment type="caution">
    <text evidence="9">Lacks conserved residue(s) required for the propagation of feature annotation.</text>
</comment>
<keyword evidence="6 9" id="KW-0464">Manganese</keyword>
<feature type="binding site" evidence="9">
    <location>
        <position position="129"/>
    </location>
    <ligand>
        <name>1-deoxy-D-xylulose 5-phosphate</name>
        <dbReference type="ChEBI" id="CHEBI:57792"/>
    </ligand>
</feature>
<dbReference type="HAMAP" id="MF_00183">
    <property type="entry name" value="DXP_reductoisom"/>
    <property type="match status" value="1"/>
</dbReference>
<dbReference type="InterPro" id="IPR013644">
    <property type="entry name" value="DXP_reductoisomerase_C"/>
</dbReference>
<keyword evidence="7 9" id="KW-0414">Isoprene biosynthesis</keyword>
<dbReference type="Pfam" id="PF02670">
    <property type="entry name" value="DXP_reductoisom"/>
    <property type="match status" value="1"/>
</dbReference>
<dbReference type="GO" id="GO:0030604">
    <property type="term" value="F:1-deoxy-D-xylulose-5-phosphate reductoisomerase activity"/>
    <property type="evidence" value="ECO:0007669"/>
    <property type="project" value="UniProtKB-UniRule"/>
</dbReference>
<dbReference type="InterPro" id="IPR036169">
    <property type="entry name" value="DXPR_C_sf"/>
</dbReference>
<dbReference type="SUPFAM" id="SSF69055">
    <property type="entry name" value="1-deoxy-D-xylulose-5-phosphate reductoisomerase, C-terminal domain"/>
    <property type="match status" value="1"/>
</dbReference>
<dbReference type="UniPathway" id="UPA00056">
    <property type="reaction ID" value="UER00092"/>
</dbReference>
<evidence type="ECO:0000313" key="14">
    <source>
        <dbReference type="Proteomes" id="UP000231701"/>
    </source>
</evidence>
<proteinExistence type="inferred from homology"/>
<dbReference type="InterPro" id="IPR026877">
    <property type="entry name" value="DXPR_C"/>
</dbReference>
<name>A0A2K8KWM1_MARES</name>
<feature type="binding site" evidence="9">
    <location>
        <position position="156"/>
    </location>
    <ligand>
        <name>1-deoxy-D-xylulose 5-phosphate</name>
        <dbReference type="ChEBI" id="CHEBI:57792"/>
    </ligand>
</feature>
<feature type="binding site" evidence="9">
    <location>
        <position position="225"/>
    </location>
    <ligand>
        <name>1-deoxy-D-xylulose 5-phosphate</name>
        <dbReference type="ChEBI" id="CHEBI:57792"/>
    </ligand>
</feature>
<feature type="binding site" evidence="9">
    <location>
        <position position="18"/>
    </location>
    <ligand>
        <name>NADPH</name>
        <dbReference type="ChEBI" id="CHEBI:57783"/>
    </ligand>
</feature>
<evidence type="ECO:0000256" key="4">
    <source>
        <dbReference type="ARBA" id="ARBA00022857"/>
    </source>
</evidence>
<comment type="pathway">
    <text evidence="1 9">Isoprenoid biosynthesis; isopentenyl diphosphate biosynthesis via DXP pathway; isopentenyl diphosphate from 1-deoxy-D-xylulose 5-phosphate: step 1/6.</text>
</comment>
<reference evidence="13 14" key="1">
    <citation type="submission" date="2016-12" db="EMBL/GenBank/DDBJ databases">
        <title>Isolation and genomic insights into novel planktonic Zetaproteobacteria from stratified waters of the Chesapeake Bay.</title>
        <authorList>
            <person name="McAllister S.M."/>
            <person name="Kato S."/>
            <person name="Chan C.S."/>
            <person name="Chiu B.K."/>
            <person name="Field E.K."/>
        </authorList>
    </citation>
    <scope>NUCLEOTIDE SEQUENCE [LARGE SCALE GENOMIC DNA]</scope>
    <source>
        <strain evidence="13 14">CP-5</strain>
    </source>
</reference>
<evidence type="ECO:0000256" key="7">
    <source>
        <dbReference type="ARBA" id="ARBA00023229"/>
    </source>
</evidence>
<gene>
    <name evidence="9" type="primary">dxr</name>
    <name evidence="13" type="ORF">Ga0123461_0848</name>
</gene>
<feature type="binding site" evidence="9">
    <location>
        <position position="128"/>
    </location>
    <ligand>
        <name>NADPH</name>
        <dbReference type="ChEBI" id="CHEBI:57783"/>
    </ligand>
</feature>
<dbReference type="Pfam" id="PF08436">
    <property type="entry name" value="DXP_redisom_C"/>
    <property type="match status" value="1"/>
</dbReference>
<feature type="binding site" evidence="9">
    <location>
        <position position="216"/>
    </location>
    <ligand>
        <name>1-deoxy-D-xylulose 5-phosphate</name>
        <dbReference type="ChEBI" id="CHEBI:57792"/>
    </ligand>
</feature>
<keyword evidence="13" id="KW-0413">Isomerase</keyword>
<dbReference type="PANTHER" id="PTHR30525:SF0">
    <property type="entry name" value="1-DEOXY-D-XYLULOSE 5-PHOSPHATE REDUCTOISOMERASE, CHLOROPLASTIC"/>
    <property type="match status" value="1"/>
</dbReference>
<dbReference type="EMBL" id="CP018799">
    <property type="protein sequence ID" value="ATX79268.1"/>
    <property type="molecule type" value="Genomic_DNA"/>
</dbReference>
<feature type="binding site" evidence="9">
    <location>
        <position position="130"/>
    </location>
    <ligand>
        <name>NADPH</name>
        <dbReference type="ChEBI" id="CHEBI:57783"/>
    </ligand>
</feature>
<feature type="domain" description="1-deoxy-D-xylulose 5-phosphate reductoisomerase N-terminal" evidence="10">
    <location>
        <begin position="11"/>
        <end position="136"/>
    </location>
</feature>
<feature type="binding site" evidence="9">
    <location>
        <position position="155"/>
    </location>
    <ligand>
        <name>1-deoxy-D-xylulose 5-phosphate</name>
        <dbReference type="ChEBI" id="CHEBI:57792"/>
    </ligand>
</feature>
<feature type="binding site" evidence="9">
    <location>
        <position position="45"/>
    </location>
    <ligand>
        <name>NADPH</name>
        <dbReference type="ChEBI" id="CHEBI:57783"/>
    </ligand>
</feature>
<evidence type="ECO:0000256" key="1">
    <source>
        <dbReference type="ARBA" id="ARBA00005094"/>
    </source>
</evidence>
<comment type="catalytic activity">
    <reaction evidence="8">
        <text>2-C-methyl-D-erythritol 4-phosphate + NADP(+) = 1-deoxy-D-xylulose 5-phosphate + NADPH + H(+)</text>
        <dbReference type="Rhea" id="RHEA:13717"/>
        <dbReference type="ChEBI" id="CHEBI:15378"/>
        <dbReference type="ChEBI" id="CHEBI:57783"/>
        <dbReference type="ChEBI" id="CHEBI:57792"/>
        <dbReference type="ChEBI" id="CHEBI:58262"/>
        <dbReference type="ChEBI" id="CHEBI:58349"/>
        <dbReference type="EC" id="1.1.1.267"/>
    </reaction>
    <physiologicalReaction direction="right-to-left" evidence="8">
        <dbReference type="Rhea" id="RHEA:13719"/>
    </physiologicalReaction>
</comment>
<feature type="binding site" evidence="9">
    <location>
        <position position="209"/>
    </location>
    <ligand>
        <name>NADPH</name>
        <dbReference type="ChEBI" id="CHEBI:57783"/>
    </ligand>
</feature>
<keyword evidence="9" id="KW-0460">Magnesium</keyword>
<feature type="binding site" evidence="9">
    <location>
        <position position="156"/>
    </location>
    <ligand>
        <name>Mn(2+)</name>
        <dbReference type="ChEBI" id="CHEBI:29035"/>
    </ligand>
</feature>
<feature type="binding site" evidence="9">
    <location>
        <position position="154"/>
    </location>
    <ligand>
        <name>Mn(2+)</name>
        <dbReference type="ChEBI" id="CHEBI:29035"/>
    </ligand>
</feature>
<accession>A0A2K8KWM1</accession>
<feature type="binding site" evidence="9">
    <location>
        <position position="17"/>
    </location>
    <ligand>
        <name>NADPH</name>
        <dbReference type="ChEBI" id="CHEBI:57783"/>
    </ligand>
</feature>
<dbReference type="GO" id="GO:0051484">
    <property type="term" value="P:isopentenyl diphosphate biosynthetic process, methylerythritol 4-phosphate pathway involved in terpenoid biosynthetic process"/>
    <property type="evidence" value="ECO:0007669"/>
    <property type="project" value="UniProtKB-ARBA"/>
</dbReference>
<dbReference type="GO" id="GO:0070402">
    <property type="term" value="F:NADPH binding"/>
    <property type="evidence" value="ECO:0007669"/>
    <property type="project" value="InterPro"/>
</dbReference>
<dbReference type="InterPro" id="IPR013512">
    <property type="entry name" value="DXP_reductoisomerase_N"/>
</dbReference>
<dbReference type="EC" id="1.1.1.267" evidence="9"/>
<evidence type="ECO:0000313" key="13">
    <source>
        <dbReference type="EMBL" id="ATX79268.1"/>
    </source>
</evidence>
<feature type="binding site" evidence="9">
    <location>
        <position position="20"/>
    </location>
    <ligand>
        <name>NADPH</name>
        <dbReference type="ChEBI" id="CHEBI:57783"/>
    </ligand>
</feature>
<evidence type="ECO:0000256" key="6">
    <source>
        <dbReference type="ARBA" id="ARBA00023211"/>
    </source>
</evidence>
<dbReference type="Proteomes" id="UP000231701">
    <property type="component" value="Chromosome"/>
</dbReference>
<keyword evidence="14" id="KW-1185">Reference proteome</keyword>
<protein>
    <recommendedName>
        <fullName evidence="9">1-deoxy-D-xylulose 5-phosphate reductoisomerase</fullName>
        <shortName evidence="9">DXP reductoisomerase</shortName>
        <ecNumber evidence="9">1.1.1.267</ecNumber>
    </recommendedName>
    <alternativeName>
        <fullName evidence="9">1-deoxyxylulose-5-phosphate reductoisomerase</fullName>
    </alternativeName>
    <alternativeName>
        <fullName evidence="9">2-C-methyl-D-erythritol 4-phosphate synthase</fullName>
    </alternativeName>
</protein>